<dbReference type="CDD" id="cd05124">
    <property type="entry name" value="AFK"/>
    <property type="match status" value="1"/>
</dbReference>
<dbReference type="Gene3D" id="3.30.1010.10">
    <property type="entry name" value="Phosphatidylinositol 3-kinase Catalytic Subunit, Chain A, domain 4"/>
    <property type="match status" value="1"/>
</dbReference>
<dbReference type="AlphaFoldDB" id="F1A208"/>
<dbReference type="RefSeq" id="XP_003293700.1">
    <property type="nucleotide sequence ID" value="XM_003293652.1"/>
</dbReference>
<gene>
    <name evidence="2" type="ORF">DICPUDRAFT_90360</name>
</gene>
<name>F1A208_DICPU</name>
<dbReference type="InterPro" id="IPR036940">
    <property type="entry name" value="PI3/4_kinase_cat_sf"/>
</dbReference>
<dbReference type="VEuPathDB" id="AmoebaDB:DICPUDRAFT_90360"/>
<dbReference type="Gene3D" id="1.10.1070.11">
    <property type="entry name" value="Phosphatidylinositol 3-/4-kinase, catalytic domain"/>
    <property type="match status" value="1"/>
</dbReference>
<feature type="domain" description="Actin-fragmin kinase catalytic" evidence="1">
    <location>
        <begin position="2"/>
        <end position="239"/>
    </location>
</feature>
<evidence type="ECO:0000313" key="2">
    <source>
        <dbReference type="EMBL" id="EGC29772.1"/>
    </source>
</evidence>
<dbReference type="GO" id="GO:0007618">
    <property type="term" value="P:mating"/>
    <property type="evidence" value="ECO:0007669"/>
    <property type="project" value="EnsemblProtists"/>
</dbReference>
<dbReference type="OMA" id="YYFQGER"/>
<evidence type="ECO:0000259" key="1">
    <source>
        <dbReference type="Pfam" id="PF09192"/>
    </source>
</evidence>
<sequence>MNIYLIVTFLTNNCEYNQILLKSSTTIVQEVYASILESILGLPIPEMRLLEFSDQEFDEMSTSLLNASKSNESLYDFIKLELSKSFFFIMEYIPYGKTFKELNHKEYFSGSTGEKKLMQLGQIMAFDIFCNNWDRLPLIWMDNGTNFSNILFFDTPSKEGWYFLLINSNMTCIGNNNPISNSNKKYIARIKSLVYSIFRNPSVESTQVKKMREIISKYYKINLSSSSGILLQRGILHGIQLIVNKITPSILKDTKEKLKHLIKIDFNSIWKKGIESIYLPFLLDVLENLKNQSF</sequence>
<dbReference type="InterPro" id="IPR015275">
    <property type="entry name" value="Actin-fragmin_kin_cat_dom"/>
</dbReference>
<proteinExistence type="predicted"/>
<dbReference type="SUPFAM" id="SSF56112">
    <property type="entry name" value="Protein kinase-like (PK-like)"/>
    <property type="match status" value="1"/>
</dbReference>
<dbReference type="GeneID" id="10505015"/>
<accession>F1A208</accession>
<dbReference type="KEGG" id="dpp:DICPUDRAFT_90360"/>
<dbReference type="InParanoid" id="F1A208"/>
<dbReference type="OrthoDB" id="17745at2759"/>
<dbReference type="Proteomes" id="UP000001064">
    <property type="component" value="Unassembled WGS sequence"/>
</dbReference>
<organism evidence="2 3">
    <name type="scientific">Dictyostelium purpureum</name>
    <name type="common">Slime mold</name>
    <dbReference type="NCBI Taxonomy" id="5786"/>
    <lineage>
        <taxon>Eukaryota</taxon>
        <taxon>Amoebozoa</taxon>
        <taxon>Evosea</taxon>
        <taxon>Eumycetozoa</taxon>
        <taxon>Dictyostelia</taxon>
        <taxon>Dictyosteliales</taxon>
        <taxon>Dictyosteliaceae</taxon>
        <taxon>Dictyostelium</taxon>
    </lineage>
</organism>
<reference evidence="3" key="1">
    <citation type="journal article" date="2011" name="Genome Biol.">
        <title>Comparative genomics of the social amoebae Dictyostelium discoideum and Dictyostelium purpureum.</title>
        <authorList>
            <consortium name="US DOE Joint Genome Institute (JGI-PGF)"/>
            <person name="Sucgang R."/>
            <person name="Kuo A."/>
            <person name="Tian X."/>
            <person name="Salerno W."/>
            <person name="Parikh A."/>
            <person name="Feasley C.L."/>
            <person name="Dalin E."/>
            <person name="Tu H."/>
            <person name="Huang E."/>
            <person name="Barry K."/>
            <person name="Lindquist E."/>
            <person name="Shapiro H."/>
            <person name="Bruce D."/>
            <person name="Schmutz J."/>
            <person name="Salamov A."/>
            <person name="Fey P."/>
            <person name="Gaudet P."/>
            <person name="Anjard C."/>
            <person name="Babu M.M."/>
            <person name="Basu S."/>
            <person name="Bushmanova Y."/>
            <person name="van der Wel H."/>
            <person name="Katoh-Kurasawa M."/>
            <person name="Dinh C."/>
            <person name="Coutinho P.M."/>
            <person name="Saito T."/>
            <person name="Elias M."/>
            <person name="Schaap P."/>
            <person name="Kay R.R."/>
            <person name="Henrissat B."/>
            <person name="Eichinger L."/>
            <person name="Rivero F."/>
            <person name="Putnam N.H."/>
            <person name="West C.M."/>
            <person name="Loomis W.F."/>
            <person name="Chisholm R.L."/>
            <person name="Shaulsky G."/>
            <person name="Strassmann J.E."/>
            <person name="Queller D.C."/>
            <person name="Kuspa A."/>
            <person name="Grigoriev I.V."/>
        </authorList>
    </citation>
    <scope>NUCLEOTIDE SEQUENCE [LARGE SCALE GENOMIC DNA]</scope>
    <source>
        <strain evidence="3">QSDP1</strain>
    </source>
</reference>
<dbReference type="Pfam" id="PF09192">
    <property type="entry name" value="Act-Frag_cataly"/>
    <property type="match status" value="1"/>
</dbReference>
<keyword evidence="3" id="KW-1185">Reference proteome</keyword>
<dbReference type="InterPro" id="IPR037469">
    <property type="entry name" value="Put_AFK"/>
</dbReference>
<dbReference type="InterPro" id="IPR011009">
    <property type="entry name" value="Kinase-like_dom_sf"/>
</dbReference>
<dbReference type="PANTHER" id="PTHR38737">
    <property type="entry name" value="ACTIN-FRAGMIN KINASE DDB_G0279609-RELATED"/>
    <property type="match status" value="1"/>
</dbReference>
<dbReference type="PANTHER" id="PTHR38737:SF1">
    <property type="entry name" value="ACTIN-FRAGMIN KINASE DDB_G0279609-RELATED"/>
    <property type="match status" value="1"/>
</dbReference>
<protein>
    <recommendedName>
        <fullName evidence="1">Actin-fragmin kinase catalytic domain-containing protein</fullName>
    </recommendedName>
</protein>
<dbReference type="eggNOG" id="ENOG502SGQR">
    <property type="taxonomic scope" value="Eukaryota"/>
</dbReference>
<dbReference type="EMBL" id="GL871393">
    <property type="protein sequence ID" value="EGC29772.1"/>
    <property type="molecule type" value="Genomic_DNA"/>
</dbReference>
<evidence type="ECO:0000313" key="3">
    <source>
        <dbReference type="Proteomes" id="UP000001064"/>
    </source>
</evidence>